<keyword evidence="2" id="KW-1185">Reference proteome</keyword>
<dbReference type="GO" id="GO:0008526">
    <property type="term" value="F:phosphatidylinositol transfer activity"/>
    <property type="evidence" value="ECO:0007669"/>
    <property type="project" value="TreeGrafter"/>
</dbReference>
<dbReference type="PANTHER" id="PTHR45824:SF6">
    <property type="entry name" value="F16L1.9 PROTEIN"/>
    <property type="match status" value="1"/>
</dbReference>
<organism evidence="1 2">
    <name type="scientific">Adiantum capillus-veneris</name>
    <name type="common">Maidenhair fern</name>
    <dbReference type="NCBI Taxonomy" id="13818"/>
    <lineage>
        <taxon>Eukaryota</taxon>
        <taxon>Viridiplantae</taxon>
        <taxon>Streptophyta</taxon>
        <taxon>Embryophyta</taxon>
        <taxon>Tracheophyta</taxon>
        <taxon>Polypodiopsida</taxon>
        <taxon>Polypodiidae</taxon>
        <taxon>Polypodiales</taxon>
        <taxon>Pteridineae</taxon>
        <taxon>Pteridaceae</taxon>
        <taxon>Vittarioideae</taxon>
        <taxon>Adiantum</taxon>
    </lineage>
</organism>
<evidence type="ECO:0000313" key="1">
    <source>
        <dbReference type="EMBL" id="KAI5067556.1"/>
    </source>
</evidence>
<dbReference type="InterPro" id="IPR052578">
    <property type="entry name" value="PI_Transfer_CRAL-TRIO"/>
</dbReference>
<protein>
    <submittedName>
        <fullName evidence="1">Uncharacterized protein</fullName>
    </submittedName>
</protein>
<dbReference type="Proteomes" id="UP000886520">
    <property type="component" value="Chromosome 17"/>
</dbReference>
<proteinExistence type="predicted"/>
<sequence>MHVKETQSQHTCKVVKPFADPNTQNKVKFAYVKDGESQKSMESLFDLEKLESAFGRRTACMFDNEEANF</sequence>
<dbReference type="OrthoDB" id="75724at2759"/>
<comment type="caution">
    <text evidence="1">The sequence shown here is derived from an EMBL/GenBank/DDBJ whole genome shotgun (WGS) entry which is preliminary data.</text>
</comment>
<dbReference type="EMBL" id="JABFUD020000017">
    <property type="protein sequence ID" value="KAI5067556.1"/>
    <property type="molecule type" value="Genomic_DNA"/>
</dbReference>
<name>A0A9D4ZCF7_ADICA</name>
<dbReference type="InterPro" id="IPR036865">
    <property type="entry name" value="CRAL-TRIO_dom_sf"/>
</dbReference>
<reference evidence="1" key="1">
    <citation type="submission" date="2021-01" db="EMBL/GenBank/DDBJ databases">
        <title>Adiantum capillus-veneris genome.</title>
        <authorList>
            <person name="Fang Y."/>
            <person name="Liao Q."/>
        </authorList>
    </citation>
    <scope>NUCLEOTIDE SEQUENCE</scope>
    <source>
        <strain evidence="1">H3</strain>
        <tissue evidence="1">Leaf</tissue>
    </source>
</reference>
<dbReference type="SUPFAM" id="SSF52087">
    <property type="entry name" value="CRAL/TRIO domain"/>
    <property type="match status" value="1"/>
</dbReference>
<evidence type="ECO:0000313" key="2">
    <source>
        <dbReference type="Proteomes" id="UP000886520"/>
    </source>
</evidence>
<accession>A0A9D4ZCF7</accession>
<dbReference type="PANTHER" id="PTHR45824">
    <property type="entry name" value="GH16843P"/>
    <property type="match status" value="1"/>
</dbReference>
<gene>
    <name evidence="1" type="ORF">GOP47_0018084</name>
</gene>
<dbReference type="AlphaFoldDB" id="A0A9D4ZCF7"/>